<dbReference type="EMBL" id="GHJT01000695">
    <property type="protein sequence ID" value="MOY34666.1"/>
    <property type="molecule type" value="Transcribed_RNA"/>
</dbReference>
<evidence type="ECO:0000256" key="1">
    <source>
        <dbReference type="SAM" id="SignalP"/>
    </source>
</evidence>
<evidence type="ECO:0000313" key="2">
    <source>
        <dbReference type="EMBL" id="MOY34666.1"/>
    </source>
</evidence>
<organism evidence="2">
    <name type="scientific">Ixodes scapularis</name>
    <name type="common">Black-legged tick</name>
    <name type="synonym">Deer tick</name>
    <dbReference type="NCBI Taxonomy" id="6945"/>
    <lineage>
        <taxon>Eukaryota</taxon>
        <taxon>Metazoa</taxon>
        <taxon>Ecdysozoa</taxon>
        <taxon>Arthropoda</taxon>
        <taxon>Chelicerata</taxon>
        <taxon>Arachnida</taxon>
        <taxon>Acari</taxon>
        <taxon>Parasitiformes</taxon>
        <taxon>Ixodida</taxon>
        <taxon>Ixodoidea</taxon>
        <taxon>Ixodidae</taxon>
        <taxon>Ixodinae</taxon>
        <taxon>Ixodes</taxon>
    </lineage>
</organism>
<keyword evidence="1" id="KW-0732">Signal</keyword>
<proteinExistence type="predicted"/>
<feature type="signal peptide" evidence="1">
    <location>
        <begin position="1"/>
        <end position="20"/>
    </location>
</feature>
<protein>
    <submittedName>
        <fullName evidence="2">Putative secreted protein</fullName>
    </submittedName>
</protein>
<name>A0A4D5RCK4_IXOSC</name>
<feature type="chain" id="PRO_5020023177" evidence="1">
    <location>
        <begin position="21"/>
        <end position="117"/>
    </location>
</feature>
<dbReference type="AlphaFoldDB" id="A0A4D5RCK4"/>
<sequence>MPSPQCLAWGALFALRRVVALHLHTCVCCRRVCRRVRADVGPVSRGFRGWPRLAVSWRGCAGFGRRINIKVHPVFRLCIPWQRPLFLHVAATSLLWKLRVTFSVLSDVRLLERFDGC</sequence>
<accession>A0A4D5RCK4</accession>
<reference evidence="2" key="1">
    <citation type="submission" date="2019-04" db="EMBL/GenBank/DDBJ databases">
        <title>An insight into the mialome of Ixodes scapularis.</title>
        <authorList>
            <person name="Ribeiro J.M."/>
            <person name="Mather T.N."/>
            <person name="Karim S."/>
        </authorList>
    </citation>
    <scope>NUCLEOTIDE SEQUENCE</scope>
</reference>